<dbReference type="AlphaFoldDB" id="A0A220VBV1"/>
<evidence type="ECO:0000313" key="3">
    <source>
        <dbReference type="EMBL" id="ASK77874.1"/>
    </source>
</evidence>
<dbReference type="InterPro" id="IPR017703">
    <property type="entry name" value="YgfZ/GCV_T_CS"/>
</dbReference>
<dbReference type="KEGG" id="pmai:CF386_01800"/>
<evidence type="ECO:0000259" key="2">
    <source>
        <dbReference type="Pfam" id="PF21130"/>
    </source>
</evidence>
<feature type="domain" description="tRNA-modifying protein YgfZ-like beta-barrel" evidence="2">
    <location>
        <begin position="223"/>
        <end position="292"/>
    </location>
</feature>
<organism evidence="3 4">
    <name type="scientific">Paraphotobacterium marinum</name>
    <dbReference type="NCBI Taxonomy" id="1755811"/>
    <lineage>
        <taxon>Bacteria</taxon>
        <taxon>Pseudomonadati</taxon>
        <taxon>Pseudomonadota</taxon>
        <taxon>Gammaproteobacteria</taxon>
        <taxon>Vibrionales</taxon>
        <taxon>Vibrionaceae</taxon>
        <taxon>Paraphotobacterium</taxon>
    </lineage>
</organism>
<accession>A0A220VBV1</accession>
<proteinExistence type="predicted"/>
<dbReference type="NCBIfam" id="TIGR03317">
    <property type="entry name" value="ygfZ_signature"/>
    <property type="match status" value="1"/>
</dbReference>
<name>A0A220VBV1_9GAMM</name>
<dbReference type="PANTHER" id="PTHR22602">
    <property type="entry name" value="TRANSFERASE CAF17, MITOCHONDRIAL-RELATED"/>
    <property type="match status" value="1"/>
</dbReference>
<dbReference type="GO" id="GO:0016226">
    <property type="term" value="P:iron-sulfur cluster assembly"/>
    <property type="evidence" value="ECO:0007669"/>
    <property type="project" value="TreeGrafter"/>
</dbReference>
<evidence type="ECO:0000313" key="4">
    <source>
        <dbReference type="Proteomes" id="UP000242175"/>
    </source>
</evidence>
<dbReference type="PANTHER" id="PTHR22602:SF0">
    <property type="entry name" value="TRANSFERASE CAF17, MITOCHONDRIAL-RELATED"/>
    <property type="match status" value="1"/>
</dbReference>
<dbReference type="Gene3D" id="3.30.70.1400">
    <property type="entry name" value="Aminomethyltransferase beta-barrel domains"/>
    <property type="match status" value="1"/>
</dbReference>
<dbReference type="Pfam" id="PF01571">
    <property type="entry name" value="GCV_T"/>
    <property type="match status" value="1"/>
</dbReference>
<dbReference type="Gene3D" id="2.40.30.160">
    <property type="match status" value="1"/>
</dbReference>
<dbReference type="EMBL" id="CP022355">
    <property type="protein sequence ID" value="ASK77874.1"/>
    <property type="molecule type" value="Genomic_DNA"/>
</dbReference>
<reference evidence="3 4" key="1">
    <citation type="journal article" date="2016" name="Int. J. Syst. Evol. Microbiol.">
        <title>Paraphotobacterium marinum gen. nov., sp. nov., a member of the family Vibrionaceae, isolated from surface seawater.</title>
        <authorList>
            <person name="Huang Z."/>
            <person name="Dong C."/>
            <person name="Shao Z."/>
        </authorList>
    </citation>
    <scope>NUCLEOTIDE SEQUENCE [LARGE SCALE GENOMIC DNA]</scope>
    <source>
        <strain evidence="3 4">NSCS20N07D</strain>
    </source>
</reference>
<evidence type="ECO:0000259" key="1">
    <source>
        <dbReference type="Pfam" id="PF01571"/>
    </source>
</evidence>
<dbReference type="SUPFAM" id="SSF103025">
    <property type="entry name" value="Folate-binding domain"/>
    <property type="match status" value="1"/>
</dbReference>
<dbReference type="InterPro" id="IPR045179">
    <property type="entry name" value="YgfZ/GcvT"/>
</dbReference>
<feature type="domain" description="GCVT N-terminal" evidence="1">
    <location>
        <begin position="14"/>
        <end position="109"/>
    </location>
</feature>
<dbReference type="Proteomes" id="UP000242175">
    <property type="component" value="Chromosome large"/>
</dbReference>
<dbReference type="SUPFAM" id="SSF101790">
    <property type="entry name" value="Aminomethyltransferase beta-barrel domain"/>
    <property type="match status" value="1"/>
</dbReference>
<protein>
    <submittedName>
        <fullName evidence="3">Uncharacterized protein</fullName>
    </submittedName>
</protein>
<gene>
    <name evidence="3" type="ORF">CF386_01800</name>
</gene>
<keyword evidence="4" id="KW-1185">Reference proteome</keyword>
<dbReference type="InterPro" id="IPR006222">
    <property type="entry name" value="GCVT_N"/>
</dbReference>
<dbReference type="InterPro" id="IPR029043">
    <property type="entry name" value="GcvT/YgfZ_C"/>
</dbReference>
<sequence>MNIKCCIEKTNDNKLFDLSNMKVIKVEGEDSEKFLQGQLTCDVTEINNNQSTFGAMCNPHGKVISTFIVLNYKNCFYFFINEEIAAEHINNLKKYAIFSKVTIKILNTSIFGINKMDDPSFKTLLDDYVSCTIPSSERVLFFEESNIIDKVEIQKKLNIEKLGCSTEWDFYDIVNFFPKLSKETSSLYLPQALSLDVINAVSFDKGCYTGQENVARAKYRGINKKALYLLTSNEAINIKIDTTISLERSIGEAWRSVGNPLNINQNPITGKTALLIVLPNNLDSNQKLRIKDREDLLFTFKKA</sequence>
<dbReference type="OrthoDB" id="9796287at2"/>
<dbReference type="Pfam" id="PF21130">
    <property type="entry name" value="YgfZ_barrel"/>
    <property type="match status" value="1"/>
</dbReference>
<dbReference type="InterPro" id="IPR048451">
    <property type="entry name" value="YgfZ_barrel"/>
</dbReference>
<dbReference type="RefSeq" id="WP_089072784.1">
    <property type="nucleotide sequence ID" value="NZ_CBCSAM010000005.1"/>
</dbReference>